<evidence type="ECO:0000256" key="1">
    <source>
        <dbReference type="ARBA" id="ARBA00004370"/>
    </source>
</evidence>
<feature type="region of interest" description="Disordered" evidence="9">
    <location>
        <begin position="311"/>
        <end position="344"/>
    </location>
</feature>
<feature type="transmembrane region" description="Helical" evidence="10">
    <location>
        <begin position="215"/>
        <end position="241"/>
    </location>
</feature>
<feature type="region of interest" description="Disordered" evidence="9">
    <location>
        <begin position="487"/>
        <end position="551"/>
    </location>
</feature>
<name>A0A8H6VHT2_9PEZI</name>
<feature type="region of interest" description="Disordered" evidence="9">
    <location>
        <begin position="177"/>
        <end position="209"/>
    </location>
</feature>
<evidence type="ECO:0000256" key="9">
    <source>
        <dbReference type="SAM" id="MobiDB-lite"/>
    </source>
</evidence>
<evidence type="ECO:0000256" key="3">
    <source>
        <dbReference type="ARBA" id="ARBA00022723"/>
    </source>
</evidence>
<feature type="chain" id="PRO_5034023586" evidence="11">
    <location>
        <begin position="31"/>
        <end position="551"/>
    </location>
</feature>
<keyword evidence="6 10" id="KW-1133">Transmembrane helix</keyword>
<evidence type="ECO:0000256" key="2">
    <source>
        <dbReference type="ARBA" id="ARBA00022692"/>
    </source>
</evidence>
<evidence type="ECO:0000313" key="14">
    <source>
        <dbReference type="Proteomes" id="UP000660729"/>
    </source>
</evidence>
<evidence type="ECO:0000313" key="13">
    <source>
        <dbReference type="EMBL" id="KAF7192055.1"/>
    </source>
</evidence>
<keyword evidence="7 10" id="KW-0472">Membrane</keyword>
<feature type="domain" description="RING-type" evidence="12">
    <location>
        <begin position="371"/>
        <end position="413"/>
    </location>
</feature>
<dbReference type="InterPro" id="IPR001841">
    <property type="entry name" value="Znf_RING"/>
</dbReference>
<keyword evidence="14" id="KW-1185">Reference proteome</keyword>
<keyword evidence="3" id="KW-0479">Metal-binding</keyword>
<sequence>MHVFLEMDRFTRTAIWIATLVVALTLPSSAQTIAPTNTTNDPNYGGPIEIGLRHTGSPVAVFPIIPLTQGGATDIPGNGLTGSIRLADAADQLNITSDEIVLISCDPYSGNIQPSDVFATAENHDAAAIVFYSQTAQSCHAAELGGYRWIYTFKSQNMSMTMLQVLQDLDGSSSGRPTYGTILNRDATSSTSSSGSGNSSNGQQSNPLGPSPSTAVAMIILYSITGVITALFLVIIITGAVRAHRHPERYGPRNGIGRPRQTRARGIARAMLDSIPIVKVGNRQDDHPKPTDVELENGPHGQVEYVGDQARATDEAPKDDAAEATAADGTTRDAAAQPNTTDGAAEEGGIAAAVSSSERLPTAQQEDHQGCSICTEDFEVGQDQRVLPCDHRFHPECIDPWLLNVSGTCPLCRIDLRPSDTESQETDTDEFGNPVRPEGEPLAPPLEGGQRRASVRRSLMLGLMGVTRPERMTREERIRALREYRERNLASSQGSEQGSADSTAAVASTTEAETSRRSRLRHAFRIRTRRTGEQPAIQEEPQTVAEPRRPA</sequence>
<reference evidence="13" key="1">
    <citation type="submission" date="2020-04" db="EMBL/GenBank/DDBJ databases">
        <title>Draft genome resource of the tomato pathogen Pseudocercospora fuligena.</title>
        <authorList>
            <person name="Zaccaron A."/>
        </authorList>
    </citation>
    <scope>NUCLEOTIDE SEQUENCE</scope>
    <source>
        <strain evidence="13">PF001</strain>
    </source>
</reference>
<dbReference type="GO" id="GO:0016020">
    <property type="term" value="C:membrane"/>
    <property type="evidence" value="ECO:0007669"/>
    <property type="project" value="UniProtKB-SubCell"/>
</dbReference>
<dbReference type="Pfam" id="PF13639">
    <property type="entry name" value="zf-RING_2"/>
    <property type="match status" value="1"/>
</dbReference>
<feature type="region of interest" description="Disordered" evidence="9">
    <location>
        <begin position="281"/>
        <end position="300"/>
    </location>
</feature>
<feature type="compositionally biased region" description="Basic and acidic residues" evidence="9">
    <location>
        <begin position="311"/>
        <end position="321"/>
    </location>
</feature>
<feature type="region of interest" description="Disordered" evidence="9">
    <location>
        <begin position="419"/>
        <end position="452"/>
    </location>
</feature>
<feature type="compositionally biased region" description="Low complexity" evidence="9">
    <location>
        <begin position="188"/>
        <end position="206"/>
    </location>
</feature>
<evidence type="ECO:0000256" key="5">
    <source>
        <dbReference type="ARBA" id="ARBA00022833"/>
    </source>
</evidence>
<accession>A0A8H6VHT2</accession>
<evidence type="ECO:0000256" key="6">
    <source>
        <dbReference type="ARBA" id="ARBA00022989"/>
    </source>
</evidence>
<feature type="compositionally biased region" description="Polar residues" evidence="9">
    <location>
        <begin position="489"/>
        <end position="498"/>
    </location>
</feature>
<dbReference type="PROSITE" id="PS50089">
    <property type="entry name" value="ZF_RING_2"/>
    <property type="match status" value="1"/>
</dbReference>
<evidence type="ECO:0000259" key="12">
    <source>
        <dbReference type="PROSITE" id="PS50089"/>
    </source>
</evidence>
<evidence type="ECO:0000256" key="11">
    <source>
        <dbReference type="SAM" id="SignalP"/>
    </source>
</evidence>
<comment type="caution">
    <text evidence="13">The sequence shown here is derived from an EMBL/GenBank/DDBJ whole genome shotgun (WGS) entry which is preliminary data.</text>
</comment>
<feature type="signal peptide" evidence="11">
    <location>
        <begin position="1"/>
        <end position="30"/>
    </location>
</feature>
<evidence type="ECO:0000256" key="10">
    <source>
        <dbReference type="SAM" id="Phobius"/>
    </source>
</evidence>
<feature type="compositionally biased region" description="Low complexity" evidence="9">
    <location>
        <begin position="323"/>
        <end position="336"/>
    </location>
</feature>
<keyword evidence="2 10" id="KW-0812">Transmembrane</keyword>
<dbReference type="PANTHER" id="PTHR46539:SF1">
    <property type="entry name" value="E3 UBIQUITIN-PROTEIN LIGASE ATL42"/>
    <property type="match status" value="1"/>
</dbReference>
<evidence type="ECO:0000256" key="7">
    <source>
        <dbReference type="ARBA" id="ARBA00023136"/>
    </source>
</evidence>
<protein>
    <submittedName>
        <fullName evidence="13">E3 ubiquitin-protein ligase RNF13</fullName>
    </submittedName>
</protein>
<dbReference type="CDD" id="cd16454">
    <property type="entry name" value="RING-H2_PA-TM-RING"/>
    <property type="match status" value="1"/>
</dbReference>
<dbReference type="SUPFAM" id="SSF57850">
    <property type="entry name" value="RING/U-box"/>
    <property type="match status" value="1"/>
</dbReference>
<dbReference type="Gene3D" id="3.30.40.10">
    <property type="entry name" value="Zinc/RING finger domain, C3HC4 (zinc finger)"/>
    <property type="match status" value="1"/>
</dbReference>
<feature type="compositionally biased region" description="Basic residues" evidence="9">
    <location>
        <begin position="517"/>
        <end position="529"/>
    </location>
</feature>
<gene>
    <name evidence="13" type="ORF">HII31_06700</name>
</gene>
<evidence type="ECO:0000256" key="8">
    <source>
        <dbReference type="PROSITE-ProRule" id="PRU00175"/>
    </source>
</evidence>
<dbReference type="SMART" id="SM00184">
    <property type="entry name" value="RING"/>
    <property type="match status" value="1"/>
</dbReference>
<organism evidence="13 14">
    <name type="scientific">Pseudocercospora fuligena</name>
    <dbReference type="NCBI Taxonomy" id="685502"/>
    <lineage>
        <taxon>Eukaryota</taxon>
        <taxon>Fungi</taxon>
        <taxon>Dikarya</taxon>
        <taxon>Ascomycota</taxon>
        <taxon>Pezizomycotina</taxon>
        <taxon>Dothideomycetes</taxon>
        <taxon>Dothideomycetidae</taxon>
        <taxon>Mycosphaerellales</taxon>
        <taxon>Mycosphaerellaceae</taxon>
        <taxon>Pseudocercospora</taxon>
    </lineage>
</organism>
<dbReference type="OrthoDB" id="8062037at2759"/>
<dbReference type="EMBL" id="JABCIY010000151">
    <property type="protein sequence ID" value="KAF7192055.1"/>
    <property type="molecule type" value="Genomic_DNA"/>
</dbReference>
<comment type="subcellular location">
    <subcellularLocation>
        <location evidence="1">Membrane</location>
    </subcellularLocation>
</comment>
<dbReference type="AlphaFoldDB" id="A0A8H6VHT2"/>
<keyword evidence="4 8" id="KW-0863">Zinc-finger</keyword>
<keyword evidence="11" id="KW-0732">Signal</keyword>
<dbReference type="PANTHER" id="PTHR46539">
    <property type="entry name" value="E3 UBIQUITIN-PROTEIN LIGASE ATL42"/>
    <property type="match status" value="1"/>
</dbReference>
<proteinExistence type="predicted"/>
<dbReference type="GO" id="GO:0008270">
    <property type="term" value="F:zinc ion binding"/>
    <property type="evidence" value="ECO:0007669"/>
    <property type="project" value="UniProtKB-KW"/>
</dbReference>
<feature type="compositionally biased region" description="Basic and acidic residues" evidence="9">
    <location>
        <begin position="282"/>
        <end position="292"/>
    </location>
</feature>
<evidence type="ECO:0000256" key="4">
    <source>
        <dbReference type="ARBA" id="ARBA00022771"/>
    </source>
</evidence>
<keyword evidence="5" id="KW-0862">Zinc</keyword>
<dbReference type="InterPro" id="IPR013083">
    <property type="entry name" value="Znf_RING/FYVE/PHD"/>
</dbReference>
<dbReference type="Proteomes" id="UP000660729">
    <property type="component" value="Unassembled WGS sequence"/>
</dbReference>
<feature type="compositionally biased region" description="Low complexity" evidence="9">
    <location>
        <begin position="499"/>
        <end position="512"/>
    </location>
</feature>